<reference evidence="1 2" key="1">
    <citation type="submission" date="2018-05" db="EMBL/GenBank/DDBJ databases">
        <title>Complete genome sequence of Arcticibacterium luteifluviistationis SM1504T, a cytophagaceae bacterium isolated from Arctic surface seawater.</title>
        <authorList>
            <person name="Li Y."/>
            <person name="Qin Q.-L."/>
        </authorList>
    </citation>
    <scope>NUCLEOTIDE SEQUENCE [LARGE SCALE GENOMIC DNA]</scope>
    <source>
        <strain evidence="1 2">SM1504</strain>
    </source>
</reference>
<dbReference type="EMBL" id="CP029480">
    <property type="protein sequence ID" value="AWV97593.1"/>
    <property type="molecule type" value="Genomic_DNA"/>
</dbReference>
<protein>
    <recommendedName>
        <fullName evidence="3">RiPP</fullName>
    </recommendedName>
</protein>
<gene>
    <name evidence="1" type="ORF">DJ013_05195</name>
</gene>
<evidence type="ECO:0008006" key="3">
    <source>
        <dbReference type="Google" id="ProtNLM"/>
    </source>
</evidence>
<dbReference type="KEGG" id="als:DJ013_05195"/>
<evidence type="ECO:0000313" key="2">
    <source>
        <dbReference type="Proteomes" id="UP000249873"/>
    </source>
</evidence>
<keyword evidence="2" id="KW-1185">Reference proteome</keyword>
<dbReference type="RefSeq" id="WP_111370695.1">
    <property type="nucleotide sequence ID" value="NZ_CP029480.1"/>
</dbReference>
<evidence type="ECO:0000313" key="1">
    <source>
        <dbReference type="EMBL" id="AWV97593.1"/>
    </source>
</evidence>
<dbReference type="NCBIfam" id="NF033521">
    <property type="entry name" value="lasso_leader_L3"/>
    <property type="match status" value="1"/>
</dbReference>
<accession>A0A2Z4G9J1</accession>
<dbReference type="AlphaFoldDB" id="A0A2Z4G9J1"/>
<organism evidence="1 2">
    <name type="scientific">Arcticibacterium luteifluviistationis</name>
    <dbReference type="NCBI Taxonomy" id="1784714"/>
    <lineage>
        <taxon>Bacteria</taxon>
        <taxon>Pseudomonadati</taxon>
        <taxon>Bacteroidota</taxon>
        <taxon>Cytophagia</taxon>
        <taxon>Cytophagales</taxon>
        <taxon>Leadbetterellaceae</taxon>
        <taxon>Arcticibacterium</taxon>
    </lineage>
</organism>
<dbReference type="Proteomes" id="UP000249873">
    <property type="component" value="Chromosome"/>
</dbReference>
<proteinExistence type="predicted"/>
<sequence length="48" mass="5288">MKKKSTIKLQEAAKRTYQKPTLKKLGSVSTLTLKTGSISDFGSSQFQP</sequence>
<name>A0A2Z4G9J1_9BACT</name>